<feature type="region of interest" description="Disordered" evidence="1">
    <location>
        <begin position="1"/>
        <end position="109"/>
    </location>
</feature>
<evidence type="ECO:0000313" key="3">
    <source>
        <dbReference type="Proteomes" id="UP000076580"/>
    </source>
</evidence>
<feature type="region of interest" description="Disordered" evidence="1">
    <location>
        <begin position="631"/>
        <end position="655"/>
    </location>
</feature>
<comment type="caution">
    <text evidence="2">The sequence shown here is derived from an EMBL/GenBank/DDBJ whole genome shotgun (WGS) entry which is preliminary data.</text>
</comment>
<protein>
    <submittedName>
        <fullName evidence="2">Uncharacterized protein</fullName>
    </submittedName>
</protein>
<dbReference type="GeneID" id="63720418"/>
<keyword evidence="3" id="KW-1185">Reference proteome</keyword>
<dbReference type="AlphaFoldDB" id="A0A151GFI5"/>
<organism evidence="2 3">
    <name type="scientific">Drechmeria coniospora</name>
    <name type="common">Nematophagous fungus</name>
    <name type="synonym">Meria coniospora</name>
    <dbReference type="NCBI Taxonomy" id="98403"/>
    <lineage>
        <taxon>Eukaryota</taxon>
        <taxon>Fungi</taxon>
        <taxon>Dikarya</taxon>
        <taxon>Ascomycota</taxon>
        <taxon>Pezizomycotina</taxon>
        <taxon>Sordariomycetes</taxon>
        <taxon>Hypocreomycetidae</taxon>
        <taxon>Hypocreales</taxon>
        <taxon>Ophiocordycipitaceae</taxon>
        <taxon>Drechmeria</taxon>
    </lineage>
</organism>
<feature type="region of interest" description="Disordered" evidence="1">
    <location>
        <begin position="220"/>
        <end position="297"/>
    </location>
</feature>
<evidence type="ECO:0000313" key="2">
    <source>
        <dbReference type="EMBL" id="KYK55811.1"/>
    </source>
</evidence>
<feature type="compositionally biased region" description="Low complexity" evidence="1">
    <location>
        <begin position="646"/>
        <end position="655"/>
    </location>
</feature>
<feature type="compositionally biased region" description="Low complexity" evidence="1">
    <location>
        <begin position="36"/>
        <end position="48"/>
    </location>
</feature>
<reference evidence="2 3" key="1">
    <citation type="journal article" date="2016" name="Sci. Rep.">
        <title>Insights into Adaptations to a Near-Obligate Nematode Endoparasitic Lifestyle from the Finished Genome of Drechmeria coniospora.</title>
        <authorList>
            <person name="Zhang L."/>
            <person name="Zhou Z."/>
            <person name="Guo Q."/>
            <person name="Fokkens L."/>
            <person name="Miskei M."/>
            <person name="Pocsi I."/>
            <person name="Zhang W."/>
            <person name="Chen M."/>
            <person name="Wang L."/>
            <person name="Sun Y."/>
            <person name="Donzelli B.G."/>
            <person name="Gibson D.M."/>
            <person name="Nelson D.R."/>
            <person name="Luo J.G."/>
            <person name="Rep M."/>
            <person name="Liu H."/>
            <person name="Yang S."/>
            <person name="Wang J."/>
            <person name="Krasnoff S.B."/>
            <person name="Xu Y."/>
            <person name="Molnar I."/>
            <person name="Lin M."/>
        </authorList>
    </citation>
    <scope>NUCLEOTIDE SEQUENCE [LARGE SCALE GENOMIC DNA]</scope>
    <source>
        <strain evidence="2 3">ARSEF 6962</strain>
    </source>
</reference>
<dbReference type="InParanoid" id="A0A151GFI5"/>
<dbReference type="RefSeq" id="XP_040655163.1">
    <property type="nucleotide sequence ID" value="XM_040805059.1"/>
</dbReference>
<sequence length="830" mass="88788">MAPPNGSSKPRKAGASKQLTKPVMPALPLPYVKRQAAAAAAAAAAASNPTPPPSSSPEPSVEKHQVNREGRGDEWQLAETKLGDVKQPKVSSADAVTNGSGPIDMPATGGQDFTTNGKAEAGEPATQNAVYGSARMQVVGNVAQQAVDLDGPSETPIAVNGVDHDGHGQRFDAGKFPRLHVWHHRLLTPSKAPYYPAKVAKHPPPPAVSPTRYQMPPPFLPANRPMGSLANGDMSRGPLPHPPNPPHHMHQSHASNGSIHFGTFHDSESSSPAPPHSGGIAPPPGIPGPDGRPAYMGHASNGFPPMMPYGADMMQAAGFDNYGRPPMAYGPMDQYPRYGNTFGHSTPHSFHGSQSSAHPEEGGIYGQFPLGAIRNGGVPPGEEMHAQDLQGRILFPADHPRMMHSQGPPPMLPHGDDGDGVLGYLQQAFASPELADCTLELRHADDGASPVRIPGHRLVFGRSPELAALLRKQGLPSAAPDGSARTLLVETDDRWVRSDAFYMAVQRLYGFPLLHHVPPHGHGGADSADVMQAGSVNEQFQFALSYAAAGRLLDWAPVIHRGCDVATQLLSWQTMEKGLEFALDGCKDDGTHESFRYGDGSRAILNAVVTYVVHNLPPSFNLDTSADEPSHYARLPMHLPPPPTAAPAATSASEPAIARGTSVQLGKGRRSQQINNIQFGDLLLSEDRAALESETPKATRQAQPVAHAILSRVLLNLPFMQLKMILESSGSGNVNGWANTETRYGIVKRVVEEREARRLRLLEAVASGRVTVREAIRTGLRRPMPHDMGRWGALGWQEEILPYGINDGPSLGRTWVPLMEVQNGSAADYP</sequence>
<evidence type="ECO:0000256" key="1">
    <source>
        <dbReference type="SAM" id="MobiDB-lite"/>
    </source>
</evidence>
<feature type="compositionally biased region" description="Basic and acidic residues" evidence="1">
    <location>
        <begin position="60"/>
        <end position="74"/>
    </location>
</feature>
<proteinExistence type="predicted"/>
<accession>A0A151GFI5</accession>
<dbReference type="Proteomes" id="UP000076580">
    <property type="component" value="Chromosome 03"/>
</dbReference>
<dbReference type="STRING" id="98403.A0A151GFI5"/>
<dbReference type="EMBL" id="LAYC01000003">
    <property type="protein sequence ID" value="KYK55811.1"/>
    <property type="molecule type" value="Genomic_DNA"/>
</dbReference>
<gene>
    <name evidence="2" type="ORF">DCS_07775</name>
</gene>
<name>A0A151GFI5_DRECN</name>